<evidence type="ECO:0000313" key="7">
    <source>
        <dbReference type="Proteomes" id="UP001265550"/>
    </source>
</evidence>
<dbReference type="InterPro" id="IPR005119">
    <property type="entry name" value="LysR_subst-bd"/>
</dbReference>
<protein>
    <submittedName>
        <fullName evidence="6">DNA-binding transcriptional LysR family regulator</fullName>
    </submittedName>
</protein>
<dbReference type="PROSITE" id="PS50931">
    <property type="entry name" value="HTH_LYSR"/>
    <property type="match status" value="1"/>
</dbReference>
<accession>A0ABU1VHG8</accession>
<dbReference type="Gene3D" id="3.40.190.10">
    <property type="entry name" value="Periplasmic binding protein-like II"/>
    <property type="match status" value="2"/>
</dbReference>
<keyword evidence="3 6" id="KW-0238">DNA-binding</keyword>
<organism evidence="6 7">
    <name type="scientific">Hydrogenophaga laconesensis</name>
    <dbReference type="NCBI Taxonomy" id="1805971"/>
    <lineage>
        <taxon>Bacteria</taxon>
        <taxon>Pseudomonadati</taxon>
        <taxon>Pseudomonadota</taxon>
        <taxon>Betaproteobacteria</taxon>
        <taxon>Burkholderiales</taxon>
        <taxon>Comamonadaceae</taxon>
        <taxon>Hydrogenophaga</taxon>
    </lineage>
</organism>
<dbReference type="CDD" id="cd08417">
    <property type="entry name" value="PBP2_Nitroaromatics_like"/>
    <property type="match status" value="1"/>
</dbReference>
<gene>
    <name evidence="6" type="ORF">J2X09_004686</name>
</gene>
<dbReference type="Gene3D" id="1.10.10.10">
    <property type="entry name" value="Winged helix-like DNA-binding domain superfamily/Winged helix DNA-binding domain"/>
    <property type="match status" value="1"/>
</dbReference>
<dbReference type="Pfam" id="PF00126">
    <property type="entry name" value="HTH_1"/>
    <property type="match status" value="1"/>
</dbReference>
<dbReference type="SUPFAM" id="SSF46785">
    <property type="entry name" value="Winged helix' DNA-binding domain"/>
    <property type="match status" value="1"/>
</dbReference>
<dbReference type="GO" id="GO:0003677">
    <property type="term" value="F:DNA binding"/>
    <property type="evidence" value="ECO:0007669"/>
    <property type="project" value="UniProtKB-KW"/>
</dbReference>
<keyword evidence="2" id="KW-0805">Transcription regulation</keyword>
<evidence type="ECO:0000259" key="5">
    <source>
        <dbReference type="PROSITE" id="PS50931"/>
    </source>
</evidence>
<dbReference type="InterPro" id="IPR037402">
    <property type="entry name" value="YidZ_PBP2"/>
</dbReference>
<dbReference type="PRINTS" id="PR00039">
    <property type="entry name" value="HTHLYSR"/>
</dbReference>
<proteinExistence type="inferred from homology"/>
<comment type="similarity">
    <text evidence="1">Belongs to the LysR transcriptional regulatory family.</text>
</comment>
<evidence type="ECO:0000256" key="3">
    <source>
        <dbReference type="ARBA" id="ARBA00023125"/>
    </source>
</evidence>
<dbReference type="PANTHER" id="PTHR30118:SF15">
    <property type="entry name" value="TRANSCRIPTIONAL REGULATORY PROTEIN"/>
    <property type="match status" value="1"/>
</dbReference>
<dbReference type="PANTHER" id="PTHR30118">
    <property type="entry name" value="HTH-TYPE TRANSCRIPTIONAL REGULATOR LEUO-RELATED"/>
    <property type="match status" value="1"/>
</dbReference>
<name>A0ABU1VHG8_9BURK</name>
<dbReference type="EMBL" id="JAVDWE010000017">
    <property type="protein sequence ID" value="MDR7096929.1"/>
    <property type="molecule type" value="Genomic_DNA"/>
</dbReference>
<dbReference type="InterPro" id="IPR036390">
    <property type="entry name" value="WH_DNA-bd_sf"/>
</dbReference>
<dbReference type="RefSeq" id="WP_204735219.1">
    <property type="nucleotide sequence ID" value="NZ_JAVDWE010000017.1"/>
</dbReference>
<evidence type="ECO:0000313" key="6">
    <source>
        <dbReference type="EMBL" id="MDR7096929.1"/>
    </source>
</evidence>
<evidence type="ECO:0000256" key="2">
    <source>
        <dbReference type="ARBA" id="ARBA00023015"/>
    </source>
</evidence>
<dbReference type="SUPFAM" id="SSF53850">
    <property type="entry name" value="Periplasmic binding protein-like II"/>
    <property type="match status" value="1"/>
</dbReference>
<reference evidence="6 7" key="1">
    <citation type="submission" date="2023-07" db="EMBL/GenBank/DDBJ databases">
        <title>Sorghum-associated microbial communities from plants grown in Nebraska, USA.</title>
        <authorList>
            <person name="Schachtman D."/>
        </authorList>
    </citation>
    <scope>NUCLEOTIDE SEQUENCE [LARGE SCALE GENOMIC DNA]</scope>
    <source>
        <strain evidence="6 7">BE240</strain>
    </source>
</reference>
<evidence type="ECO:0000256" key="1">
    <source>
        <dbReference type="ARBA" id="ARBA00009437"/>
    </source>
</evidence>
<evidence type="ECO:0000256" key="4">
    <source>
        <dbReference type="ARBA" id="ARBA00023163"/>
    </source>
</evidence>
<feature type="domain" description="HTH lysR-type" evidence="5">
    <location>
        <begin position="8"/>
        <end position="65"/>
    </location>
</feature>
<dbReference type="InterPro" id="IPR050389">
    <property type="entry name" value="LysR-type_TF"/>
</dbReference>
<dbReference type="Pfam" id="PF03466">
    <property type="entry name" value="LysR_substrate"/>
    <property type="match status" value="1"/>
</dbReference>
<sequence>MNDIHKQLDLSLLRSLDVLVSEAHVSRAAERLEMSQPAMSRVLARLRERFGDPILVRGISGMQPTPRALALAEISRRILHDVEQVLGNSLPFEPSTCSQSFRIIATDYTHAVFIPQLAAALQEQAPAASLSIKHPIHPRALLLGFEEGEIDLAVGHLEEPPGNLRFVPLFEDSVSCLMRSDHAYLSGPADLQAFAELRHILVTPSGFGHFQSNVDRALAAVDLKRRVGMLSQHFMAAPFVAAKSDMAVLMPRRLAEHYSKLLGLTLVPPPLDIKPYKVFMYWHERSHLVPAHRWLRGVADECGRSLICG</sequence>
<comment type="caution">
    <text evidence="6">The sequence shown here is derived from an EMBL/GenBank/DDBJ whole genome shotgun (WGS) entry which is preliminary data.</text>
</comment>
<keyword evidence="4" id="KW-0804">Transcription</keyword>
<dbReference type="Proteomes" id="UP001265550">
    <property type="component" value="Unassembled WGS sequence"/>
</dbReference>
<dbReference type="InterPro" id="IPR036388">
    <property type="entry name" value="WH-like_DNA-bd_sf"/>
</dbReference>
<keyword evidence="7" id="KW-1185">Reference proteome</keyword>
<dbReference type="InterPro" id="IPR000847">
    <property type="entry name" value="LysR_HTH_N"/>
</dbReference>